<dbReference type="Pfam" id="PF07715">
    <property type="entry name" value="Plug"/>
    <property type="match status" value="1"/>
</dbReference>
<name>A0A3G9G3A6_9CAUL</name>
<protein>
    <submittedName>
        <fullName evidence="13">TonB-dependent receptor</fullName>
    </submittedName>
</protein>
<evidence type="ECO:0000256" key="7">
    <source>
        <dbReference type="ARBA" id="ARBA00023237"/>
    </source>
</evidence>
<feature type="signal peptide" evidence="10">
    <location>
        <begin position="1"/>
        <end position="32"/>
    </location>
</feature>
<evidence type="ECO:0000259" key="11">
    <source>
        <dbReference type="Pfam" id="PF00593"/>
    </source>
</evidence>
<dbReference type="InterPro" id="IPR037066">
    <property type="entry name" value="Plug_dom_sf"/>
</dbReference>
<keyword evidence="3 8" id="KW-1134">Transmembrane beta strand</keyword>
<dbReference type="PROSITE" id="PS52016">
    <property type="entry name" value="TONB_DEPENDENT_REC_3"/>
    <property type="match status" value="1"/>
</dbReference>
<keyword evidence="13" id="KW-0675">Receptor</keyword>
<accession>A0A3G9G3A6</accession>
<organism evidence="13 14">
    <name type="scientific">Asticcacaulis excentricus</name>
    <dbReference type="NCBI Taxonomy" id="78587"/>
    <lineage>
        <taxon>Bacteria</taxon>
        <taxon>Pseudomonadati</taxon>
        <taxon>Pseudomonadota</taxon>
        <taxon>Alphaproteobacteria</taxon>
        <taxon>Caulobacterales</taxon>
        <taxon>Caulobacteraceae</taxon>
        <taxon>Asticcacaulis</taxon>
    </lineage>
</organism>
<dbReference type="GO" id="GO:0009279">
    <property type="term" value="C:cell outer membrane"/>
    <property type="evidence" value="ECO:0007669"/>
    <property type="project" value="UniProtKB-SubCell"/>
</dbReference>
<keyword evidence="7 8" id="KW-0998">Cell outer membrane</keyword>
<dbReference type="InterPro" id="IPR036942">
    <property type="entry name" value="Beta-barrel_TonB_sf"/>
</dbReference>
<dbReference type="PANTHER" id="PTHR47234:SF2">
    <property type="entry name" value="TONB-DEPENDENT RECEPTOR"/>
    <property type="match status" value="1"/>
</dbReference>
<dbReference type="Pfam" id="PF00593">
    <property type="entry name" value="TonB_dep_Rec_b-barrel"/>
    <property type="match status" value="1"/>
</dbReference>
<comment type="subcellular location">
    <subcellularLocation>
        <location evidence="1 8">Cell outer membrane</location>
        <topology evidence="1 8">Multi-pass membrane protein</topology>
    </subcellularLocation>
</comment>
<evidence type="ECO:0000256" key="6">
    <source>
        <dbReference type="ARBA" id="ARBA00023136"/>
    </source>
</evidence>
<dbReference type="Gene3D" id="2.40.170.20">
    <property type="entry name" value="TonB-dependent receptor, beta-barrel domain"/>
    <property type="match status" value="1"/>
</dbReference>
<evidence type="ECO:0000256" key="8">
    <source>
        <dbReference type="PROSITE-ProRule" id="PRU01360"/>
    </source>
</evidence>
<dbReference type="AlphaFoldDB" id="A0A3G9G3A6"/>
<evidence type="ECO:0000256" key="5">
    <source>
        <dbReference type="ARBA" id="ARBA00023077"/>
    </source>
</evidence>
<dbReference type="InterPro" id="IPR000531">
    <property type="entry name" value="Beta-barrel_TonB"/>
</dbReference>
<dbReference type="Proteomes" id="UP000278756">
    <property type="component" value="Chromosome 2"/>
</dbReference>
<proteinExistence type="inferred from homology"/>
<evidence type="ECO:0000256" key="2">
    <source>
        <dbReference type="ARBA" id="ARBA00022448"/>
    </source>
</evidence>
<keyword evidence="5 9" id="KW-0798">TonB box</keyword>
<evidence type="ECO:0000256" key="4">
    <source>
        <dbReference type="ARBA" id="ARBA00022692"/>
    </source>
</evidence>
<keyword evidence="10" id="KW-0732">Signal</keyword>
<keyword evidence="6 8" id="KW-0472">Membrane</keyword>
<comment type="similarity">
    <text evidence="8 9">Belongs to the TonB-dependent receptor family.</text>
</comment>
<gene>
    <name evidence="13" type="ORF">EM6_2430</name>
</gene>
<reference evidence="14" key="2">
    <citation type="journal article" date="2017" name="Plant Physiol. Biochem.">
        <title>Differential oxidative and antioxidative response of duckweed Lemna minor toward plant growth promoting/inhibiting bacteria.</title>
        <authorList>
            <person name="Ishizawa H."/>
            <person name="Kuroda M."/>
            <person name="Morikawa M."/>
            <person name="Ike M."/>
        </authorList>
    </citation>
    <scope>NUCLEOTIDE SEQUENCE [LARGE SCALE GENOMIC DNA]</scope>
    <source>
        <strain evidence="14">M6</strain>
    </source>
</reference>
<dbReference type="RefSeq" id="WP_126423424.1">
    <property type="nucleotide sequence ID" value="NZ_AP018828.1"/>
</dbReference>
<evidence type="ECO:0000313" key="13">
    <source>
        <dbReference type="EMBL" id="BBF81822.1"/>
    </source>
</evidence>
<evidence type="ECO:0000313" key="14">
    <source>
        <dbReference type="Proteomes" id="UP000278756"/>
    </source>
</evidence>
<feature type="chain" id="PRO_5018169990" evidence="10">
    <location>
        <begin position="33"/>
        <end position="980"/>
    </location>
</feature>
<dbReference type="InterPro" id="IPR012910">
    <property type="entry name" value="Plug_dom"/>
</dbReference>
<dbReference type="SUPFAM" id="SSF56935">
    <property type="entry name" value="Porins"/>
    <property type="match status" value="1"/>
</dbReference>
<dbReference type="EMBL" id="AP018828">
    <property type="protein sequence ID" value="BBF81822.1"/>
    <property type="molecule type" value="Genomic_DNA"/>
</dbReference>
<evidence type="ECO:0000256" key="1">
    <source>
        <dbReference type="ARBA" id="ARBA00004571"/>
    </source>
</evidence>
<reference evidence="14" key="1">
    <citation type="journal article" date="2017" name="Biotechnol. Biofuels">
        <title>Evaluation of environmental bacterial communities as a factor affecting the growth of duckweed Lemna minor.</title>
        <authorList>
            <person name="Ishizawa H."/>
            <person name="Kuroda M."/>
            <person name="Morikawa M."/>
            <person name="Ike M."/>
        </authorList>
    </citation>
    <scope>NUCLEOTIDE SEQUENCE [LARGE SCALE GENOMIC DNA]</scope>
    <source>
        <strain evidence="14">M6</strain>
    </source>
</reference>
<keyword evidence="2 8" id="KW-0813">Transport</keyword>
<feature type="domain" description="TonB-dependent receptor-like beta-barrel" evidence="11">
    <location>
        <begin position="405"/>
        <end position="937"/>
    </location>
</feature>
<evidence type="ECO:0000256" key="10">
    <source>
        <dbReference type="SAM" id="SignalP"/>
    </source>
</evidence>
<evidence type="ECO:0000256" key="3">
    <source>
        <dbReference type="ARBA" id="ARBA00022452"/>
    </source>
</evidence>
<evidence type="ECO:0000256" key="9">
    <source>
        <dbReference type="RuleBase" id="RU003357"/>
    </source>
</evidence>
<keyword evidence="4 8" id="KW-0812">Transmembrane</keyword>
<dbReference type="InterPro" id="IPR039426">
    <property type="entry name" value="TonB-dep_rcpt-like"/>
</dbReference>
<sequence length="980" mass="103618">MKKDIKRSGLLASTAFCSAALSVLAMAPLAHAQDAKEAKADEPVEVVVTGSRIRMPNITAISPISTVNAADIQAQGITRVEDMLNSMPQVFAGQGSFYSNGSNGTATVNLRGLGASRTLTLINGRRLGPGVAGASAADLNFIPASLVKRIDIVTGGGSAVYGSDAIAGVVNFLMDDKFEGLELQATTAQYMHKNDNAIQSVVKARGFALPEENVVDGKTKEFSITYGSGSDDGRSHVTAYATYMTNEAVLQANRDFSSCSLTGGATFTCGGSGTANPARIGNFQVAGSGASATLVARSPAYVYNFGPTNYYMRPAERYTAGAFATYKVNDKVEVYGELMAMYGTSVAQIAPGGIFAGTQTINCDNAFATAQQLSVMCGANAGSSTANFTGVVARRNVEGGGRQSAFSLTSYRMVFGARGELAPGWDYDAYLSYFSNTATQDTLNYFMTPNIAKALIARKDASGKIVCQSVIDGSDPACVPYNLFSAGGVTAEALAYLQAPGGNKRVNNQKTLAFSVSGDLGQYGVKSPWASKGVGYESRKDSADSRADYLSKSGLLSGAGGADPDVSGKTSVKEIYGEARVPVIEDMAFAKDLSFELGYRYSDYEISGGLENYKVGIEYAPVSELRLRTSFQRASRGPNINELFTPQVVGLDGSTDPCAGTAAELAAAGMTPEKCARSGVTAALYGKIESNPAAQYNGLGGGNPNVKPETSDTIALGFVAQPSFIQGLTVTVDAFDIRVRDFIGGVGADLAINRCVDTGNPYFCGLIKRDSQGSLFLSNNGYIINTTLNVGSLRTVGADFNVDYSAPLSRFGLEDLGSVKVALTGTLLDQYKIQPLPGDPSYDCAGYFGSVCGTPNPEWRHKMRVTWNTPWNDLAVSAQWRYFGSVDLDATSEDPQMKNVGLRRATDLKIDAYNYLDLTAAMTFKEKYTVRLGINNVLDKDPPIIGDGNGGPAGPYNGNTFAQVYDVLGRYAYLTLTAKF</sequence>
<dbReference type="OrthoDB" id="7515717at2"/>
<evidence type="ECO:0000259" key="12">
    <source>
        <dbReference type="Pfam" id="PF07715"/>
    </source>
</evidence>
<dbReference type="Gene3D" id="2.170.130.10">
    <property type="entry name" value="TonB-dependent receptor, plug domain"/>
    <property type="match status" value="1"/>
</dbReference>
<feature type="domain" description="TonB-dependent receptor plug" evidence="12">
    <location>
        <begin position="60"/>
        <end position="169"/>
    </location>
</feature>
<dbReference type="PANTHER" id="PTHR47234">
    <property type="match status" value="1"/>
</dbReference>